<dbReference type="AlphaFoldDB" id="A0A2Z4GG64"/>
<protein>
    <submittedName>
        <fullName evidence="1">Gliding motility protein</fullName>
    </submittedName>
</protein>
<evidence type="ECO:0000313" key="2">
    <source>
        <dbReference type="Proteomes" id="UP000249873"/>
    </source>
</evidence>
<dbReference type="OrthoDB" id="976022at2"/>
<dbReference type="Proteomes" id="UP000249873">
    <property type="component" value="Chromosome"/>
</dbReference>
<dbReference type="RefSeq" id="WP_111373151.1">
    <property type="nucleotide sequence ID" value="NZ_CP029480.1"/>
</dbReference>
<dbReference type="Pfam" id="PF25594">
    <property type="entry name" value="GldB_lipo"/>
    <property type="match status" value="1"/>
</dbReference>
<accession>A0A2Z4GG64</accession>
<gene>
    <name evidence="1" type="ORF">DJ013_17025</name>
</gene>
<dbReference type="PROSITE" id="PS51257">
    <property type="entry name" value="PROKAR_LIPOPROTEIN"/>
    <property type="match status" value="1"/>
</dbReference>
<name>A0A2Z4GG64_9BACT</name>
<organism evidence="1 2">
    <name type="scientific">Arcticibacterium luteifluviistationis</name>
    <dbReference type="NCBI Taxonomy" id="1784714"/>
    <lineage>
        <taxon>Bacteria</taxon>
        <taxon>Pseudomonadati</taxon>
        <taxon>Bacteroidota</taxon>
        <taxon>Cytophagia</taxon>
        <taxon>Cytophagales</taxon>
        <taxon>Leadbetterellaceae</taxon>
        <taxon>Arcticibacterium</taxon>
    </lineage>
</organism>
<dbReference type="KEGG" id="als:DJ013_17025"/>
<dbReference type="InterPro" id="IPR019853">
    <property type="entry name" value="GldB-like"/>
</dbReference>
<dbReference type="EMBL" id="CP029480">
    <property type="protein sequence ID" value="AWV99783.1"/>
    <property type="molecule type" value="Genomic_DNA"/>
</dbReference>
<keyword evidence="2" id="KW-1185">Reference proteome</keyword>
<evidence type="ECO:0000313" key="1">
    <source>
        <dbReference type="EMBL" id="AWV99783.1"/>
    </source>
</evidence>
<reference evidence="1 2" key="1">
    <citation type="submission" date="2018-05" db="EMBL/GenBank/DDBJ databases">
        <title>Complete genome sequence of Arcticibacterium luteifluviistationis SM1504T, a cytophagaceae bacterium isolated from Arctic surface seawater.</title>
        <authorList>
            <person name="Li Y."/>
            <person name="Qin Q.-L."/>
        </authorList>
    </citation>
    <scope>NUCLEOTIDE SEQUENCE [LARGE SCALE GENOMIC DNA]</scope>
    <source>
        <strain evidence="1 2">SM1504</strain>
    </source>
</reference>
<sequence length="322" mass="37291">MKYIVGIILLISGFTFQSCSDSKQENTTLEITRFDKELMSFQTKEELQSFLNENPWYSKSLYRVFPDDTAFVSHLFYIISHPGTQTFYKQVDSTYGDLAPLKKELSSAFDNIKEHYPSFVAPKVYTTFTGIENDVYVSDSVVIISLESFVGPKAMYRPDQPGYILRRYDKPYIVPSIVRLLSDSFIKSKPEGSMLNDMVYFGKSFEFTKTMMPEISDSLIIGMPDSSLVGNWYAQDLIWAHFIDKKLLFEQNQKVKEKYIGERPKVTEIGSSCPGRIGQWLGWRIIDKFRTENPSVTFNQLMEMTDVQEILRMSKYRGEVEE</sequence>
<proteinExistence type="predicted"/>